<evidence type="ECO:0000313" key="1">
    <source>
        <dbReference type="EMBL" id="MDY7226984.1"/>
    </source>
</evidence>
<evidence type="ECO:0008006" key="3">
    <source>
        <dbReference type="Google" id="ProtNLM"/>
    </source>
</evidence>
<protein>
    <recommendedName>
        <fullName evidence="3">YqaJ viral recombinase domain-containing protein</fullName>
    </recommendedName>
</protein>
<comment type="caution">
    <text evidence="1">The sequence shown here is derived from an EMBL/GenBank/DDBJ whole genome shotgun (WGS) entry which is preliminary data.</text>
</comment>
<accession>A0ABU5H0M1</accession>
<proteinExistence type="predicted"/>
<keyword evidence="2" id="KW-1185">Reference proteome</keyword>
<gene>
    <name evidence="1" type="ORF">SYV04_11310</name>
</gene>
<name>A0ABU5H0M1_9BACT</name>
<reference evidence="1 2" key="1">
    <citation type="submission" date="2023-12" db="EMBL/GenBank/DDBJ databases">
        <title>the genome sequence of Hyalangium sp. s54d21.</title>
        <authorList>
            <person name="Zhang X."/>
        </authorList>
    </citation>
    <scope>NUCLEOTIDE SEQUENCE [LARGE SCALE GENOMIC DNA]</scope>
    <source>
        <strain evidence="2">s54d21</strain>
    </source>
</reference>
<dbReference type="Proteomes" id="UP001291309">
    <property type="component" value="Unassembled WGS sequence"/>
</dbReference>
<sequence>MTTFNIKQINVPLFGVVENPNQVPWHTAFAGTGNLVPVSIDTTALDFIADELELEATDLIAGAERYVQGHFRSKARGLGGSQLGDFGEVLTFVINRAVPGREILRVFSWRPGASPVAKGSRFPQPDFIVRDNGQLSALEVKSTEAFNYQDLLPTRRWTWLQPCSYVSPRRDEALQQLGYSGQTLTPQQHSLEIQNGMVVPFPVSQGRAVVVLAHDGRVSALRNDSRYKTPPDCRGATPPRDCWSCVAKGHDAVVVSMPNMPGWLSLGDDGKGEQGHWFRAYQRWTQALRTREMSAAQRTSSELATAVNAWLEGERPERDGQILRAFWGSYLGDALRHHGLNVELGTALPDLGKVAPAFNWEPVPMTEPPVREGSMEELQRALAEGPEKTSTRWFSTRVPSSEGSKQETETLALGLTEQAIVFNFVSRAWWHGRELERDEEASQVAARIVSLAQDLWRGNAYVRHPQSIPLRRIVVRVGDREILFGWKPETSPDGWWRRWEQLLWADAHFWPYQDPSWYGLLAHDDSRVRLRVHRDGRADLRVLRSVWPRLF</sequence>
<dbReference type="RefSeq" id="WP_321545704.1">
    <property type="nucleotide sequence ID" value="NZ_JAXIVS010000003.1"/>
</dbReference>
<dbReference type="EMBL" id="JAXIVS010000003">
    <property type="protein sequence ID" value="MDY7226984.1"/>
    <property type="molecule type" value="Genomic_DNA"/>
</dbReference>
<evidence type="ECO:0000313" key="2">
    <source>
        <dbReference type="Proteomes" id="UP001291309"/>
    </source>
</evidence>
<organism evidence="1 2">
    <name type="scientific">Hyalangium rubrum</name>
    <dbReference type="NCBI Taxonomy" id="3103134"/>
    <lineage>
        <taxon>Bacteria</taxon>
        <taxon>Pseudomonadati</taxon>
        <taxon>Myxococcota</taxon>
        <taxon>Myxococcia</taxon>
        <taxon>Myxococcales</taxon>
        <taxon>Cystobacterineae</taxon>
        <taxon>Archangiaceae</taxon>
        <taxon>Hyalangium</taxon>
    </lineage>
</organism>